<dbReference type="Pfam" id="PF11811">
    <property type="entry name" value="DUF3331"/>
    <property type="match status" value="1"/>
</dbReference>
<gene>
    <name evidence="1" type="ORF">GNZ13_27535</name>
</gene>
<evidence type="ECO:0000313" key="2">
    <source>
        <dbReference type="Proteomes" id="UP000655523"/>
    </source>
</evidence>
<name>A0A972NR53_9BURK</name>
<organism evidence="1 2">
    <name type="scientific">Paraburkholderia elongata</name>
    <dbReference type="NCBI Taxonomy" id="2675747"/>
    <lineage>
        <taxon>Bacteria</taxon>
        <taxon>Pseudomonadati</taxon>
        <taxon>Pseudomonadota</taxon>
        <taxon>Betaproteobacteria</taxon>
        <taxon>Burkholderiales</taxon>
        <taxon>Burkholderiaceae</taxon>
        <taxon>Paraburkholderia</taxon>
    </lineage>
</organism>
<accession>A0A972NR53</accession>
<sequence>MTASLFAKQSNAMVWSPYLARASGSCALSGKHINLGDSVYRPRTR</sequence>
<dbReference type="Proteomes" id="UP000655523">
    <property type="component" value="Unassembled WGS sequence"/>
</dbReference>
<dbReference type="InterPro" id="IPR021769">
    <property type="entry name" value="DUF3331"/>
</dbReference>
<comment type="caution">
    <text evidence="1">The sequence shown here is derived from an EMBL/GenBank/DDBJ whole genome shotgun (WGS) entry which is preliminary data.</text>
</comment>
<keyword evidence="2" id="KW-1185">Reference proteome</keyword>
<proteinExistence type="predicted"/>
<evidence type="ECO:0000313" key="1">
    <source>
        <dbReference type="EMBL" id="NPT58218.1"/>
    </source>
</evidence>
<reference evidence="1 2" key="1">
    <citation type="submission" date="2019-11" db="EMBL/GenBank/DDBJ databases">
        <title>Metabolism of dissolved organic matter in forest soils.</title>
        <authorList>
            <person name="Cyle K.T."/>
            <person name="Wilhelm R.C."/>
            <person name="Martinez C.E."/>
        </authorList>
    </citation>
    <scope>NUCLEOTIDE SEQUENCE [LARGE SCALE GENOMIC DNA]</scope>
    <source>
        <strain evidence="1 2">5N</strain>
    </source>
</reference>
<protein>
    <submittedName>
        <fullName evidence="1">DUF3331 domain-containing protein</fullName>
    </submittedName>
</protein>
<dbReference type="AlphaFoldDB" id="A0A972NR53"/>
<dbReference type="EMBL" id="WOEZ01000151">
    <property type="protein sequence ID" value="NPT58218.1"/>
    <property type="molecule type" value="Genomic_DNA"/>
</dbReference>